<gene>
    <name evidence="1" type="ORF">CCHLO57077_00002454</name>
</gene>
<protein>
    <submittedName>
        <fullName evidence="1">Uncharacterized protein</fullName>
    </submittedName>
</protein>
<evidence type="ECO:0000313" key="1">
    <source>
        <dbReference type="EMBL" id="CAI6098461.1"/>
    </source>
</evidence>
<accession>A0AA35QAL5</accession>
<organism evidence="1 2">
    <name type="scientific">Clonostachys chloroleuca</name>
    <dbReference type="NCBI Taxonomy" id="1926264"/>
    <lineage>
        <taxon>Eukaryota</taxon>
        <taxon>Fungi</taxon>
        <taxon>Dikarya</taxon>
        <taxon>Ascomycota</taxon>
        <taxon>Pezizomycotina</taxon>
        <taxon>Sordariomycetes</taxon>
        <taxon>Hypocreomycetidae</taxon>
        <taxon>Hypocreales</taxon>
        <taxon>Bionectriaceae</taxon>
        <taxon>Clonostachys</taxon>
    </lineage>
</organism>
<keyword evidence="2" id="KW-1185">Reference proteome</keyword>
<dbReference type="Proteomes" id="UP001160390">
    <property type="component" value="Unassembled WGS sequence"/>
</dbReference>
<dbReference type="EMBL" id="CABFNP030001299">
    <property type="protein sequence ID" value="CAI6098461.1"/>
    <property type="molecule type" value="Genomic_DNA"/>
</dbReference>
<dbReference type="AlphaFoldDB" id="A0AA35QAL5"/>
<name>A0AA35QAL5_9HYPO</name>
<comment type="caution">
    <text evidence="1">The sequence shown here is derived from an EMBL/GenBank/DDBJ whole genome shotgun (WGS) entry which is preliminary data.</text>
</comment>
<reference evidence="1" key="1">
    <citation type="submission" date="2023-01" db="EMBL/GenBank/DDBJ databases">
        <authorList>
            <person name="Piombo E."/>
        </authorList>
    </citation>
    <scope>NUCLEOTIDE SEQUENCE</scope>
</reference>
<evidence type="ECO:0000313" key="2">
    <source>
        <dbReference type="Proteomes" id="UP001160390"/>
    </source>
</evidence>
<sequence length="92" mass="10079">MATHSLSPFFREDERKEALGKVALVPAADDGSESINTVKVPPLKNHGLALALDFLAEVFLCTTGKVNFKVTYEAPLKDTVQEQPVFSSPDCW</sequence>
<proteinExistence type="predicted"/>